<evidence type="ECO:0000256" key="2">
    <source>
        <dbReference type="SAM" id="MobiDB-lite"/>
    </source>
</evidence>
<organism evidence="3 4">
    <name type="scientific">Humicola insolens</name>
    <name type="common">Soft-rot fungus</name>
    <dbReference type="NCBI Taxonomy" id="85995"/>
    <lineage>
        <taxon>Eukaryota</taxon>
        <taxon>Fungi</taxon>
        <taxon>Dikarya</taxon>
        <taxon>Ascomycota</taxon>
        <taxon>Pezizomycotina</taxon>
        <taxon>Sordariomycetes</taxon>
        <taxon>Sordariomycetidae</taxon>
        <taxon>Sordariales</taxon>
        <taxon>Chaetomiaceae</taxon>
        <taxon>Mycothermus</taxon>
    </lineage>
</organism>
<keyword evidence="1" id="KW-0175">Coiled coil</keyword>
<name>A0ABR3VR38_HUMIN</name>
<feature type="compositionally biased region" description="Low complexity" evidence="2">
    <location>
        <begin position="67"/>
        <end position="78"/>
    </location>
</feature>
<accession>A0ABR3VR38</accession>
<dbReference type="Proteomes" id="UP001583172">
    <property type="component" value="Unassembled WGS sequence"/>
</dbReference>
<evidence type="ECO:0000256" key="1">
    <source>
        <dbReference type="SAM" id="Coils"/>
    </source>
</evidence>
<feature type="coiled-coil region" evidence="1">
    <location>
        <begin position="541"/>
        <end position="570"/>
    </location>
</feature>
<feature type="region of interest" description="Disordered" evidence="2">
    <location>
        <begin position="476"/>
        <end position="505"/>
    </location>
</feature>
<comment type="caution">
    <text evidence="3">The sequence shown here is derived from an EMBL/GenBank/DDBJ whole genome shotgun (WGS) entry which is preliminary data.</text>
</comment>
<protein>
    <submittedName>
        <fullName evidence="3">Uncharacterized protein</fullName>
    </submittedName>
</protein>
<sequence length="693" mass="75865">MDRVTPESKGSPQSIDSHKGQEFVVVPNHEDSRLDDTTDVNDDISDLPRDEGNEDLTPPPDSPADETLSSTSSAPAAALHDEIVVGTNAHSKASPIELRGTQDTVMGDSEDRSVLQHKRKRPSGAYAESVDNDPSPTPTEDLEVRRVGRPAKPLVPGVVKGVLLGYWRDSPAEDEADKHAVVGFIDVRDRLRTRIQPTTRDGRPMDHRYPIPPGPGGSWVTFDKVAFDAHLVGHNHHVIKEYVKIRSEDSRKDDSTEERVKADLEAIELAAERVRANPPPDAPVAPQVAYGPEIPANAVIPNRPEAKRRRLVGSFGVSSDSPKFVQNTLDDIPGKRPTRVLIGYWKHSSEEDPANKHAVFGVLGNNDMFRVKLTRETRDGRTVIGNFPSGAGALWIHWDEVEFEPHLRNLSRNEVKEYCRVRQRQLDLGETPAERIANETKAVYEAQQRVIQSLAMGTPVRARDDPDLIPIAMKTNGYGHDSGSPSSSFAAARSAAEEPRQSRRSDIGLRAAAAAAGRHPLPDVGFRAANRNPSGPNPEVIERTNQLARREIARLEAAQARADMRAASREASLAPVAAAAVAAAAGLPNTTIVHSNGNGHHNGSNGIHNGYPATNGTASHFQDNVERLNKVWESQEANRIRAGNEDAKIHMGIKYQRKQSGPFQGKLVSQGVILTIDGEDYVEYRVLTKPTFF</sequence>
<dbReference type="EMBL" id="JAZGSY010000012">
    <property type="protein sequence ID" value="KAL1843648.1"/>
    <property type="molecule type" value="Genomic_DNA"/>
</dbReference>
<gene>
    <name evidence="3" type="ORF">VTJ49DRAFT_630</name>
</gene>
<reference evidence="3 4" key="1">
    <citation type="journal article" date="2024" name="Commun. Biol.">
        <title>Comparative genomic analysis of thermophilic fungi reveals convergent evolutionary adaptations and gene losses.</title>
        <authorList>
            <person name="Steindorff A.S."/>
            <person name="Aguilar-Pontes M.V."/>
            <person name="Robinson A.J."/>
            <person name="Andreopoulos B."/>
            <person name="LaButti K."/>
            <person name="Kuo A."/>
            <person name="Mondo S."/>
            <person name="Riley R."/>
            <person name="Otillar R."/>
            <person name="Haridas S."/>
            <person name="Lipzen A."/>
            <person name="Grimwood J."/>
            <person name="Schmutz J."/>
            <person name="Clum A."/>
            <person name="Reid I.D."/>
            <person name="Moisan M.C."/>
            <person name="Butler G."/>
            <person name="Nguyen T.T.M."/>
            <person name="Dewar K."/>
            <person name="Conant G."/>
            <person name="Drula E."/>
            <person name="Henrissat B."/>
            <person name="Hansel C."/>
            <person name="Singer S."/>
            <person name="Hutchinson M.I."/>
            <person name="de Vries R.P."/>
            <person name="Natvig D.O."/>
            <person name="Powell A.J."/>
            <person name="Tsang A."/>
            <person name="Grigoriev I.V."/>
        </authorList>
    </citation>
    <scope>NUCLEOTIDE SEQUENCE [LARGE SCALE GENOMIC DNA]</scope>
    <source>
        <strain evidence="3 4">CBS 620.91</strain>
    </source>
</reference>
<feature type="region of interest" description="Disordered" evidence="2">
    <location>
        <begin position="1"/>
        <end position="143"/>
    </location>
</feature>
<proteinExistence type="predicted"/>
<evidence type="ECO:0000313" key="4">
    <source>
        <dbReference type="Proteomes" id="UP001583172"/>
    </source>
</evidence>
<evidence type="ECO:0000313" key="3">
    <source>
        <dbReference type="EMBL" id="KAL1843648.1"/>
    </source>
</evidence>
<keyword evidence="4" id="KW-1185">Reference proteome</keyword>
<feature type="compositionally biased region" description="Low complexity" evidence="2">
    <location>
        <begin position="482"/>
        <end position="494"/>
    </location>
</feature>
<feature type="compositionally biased region" description="Basic and acidic residues" evidence="2">
    <location>
        <begin position="495"/>
        <end position="505"/>
    </location>
</feature>